<dbReference type="OrthoDB" id="6041373at2759"/>
<dbReference type="AlphaFoldDB" id="A0A2I4CSL5"/>
<dbReference type="GO" id="GO:0046872">
    <property type="term" value="F:metal ion binding"/>
    <property type="evidence" value="ECO:0007669"/>
    <property type="project" value="UniProtKB-KW"/>
</dbReference>
<keyword evidence="8" id="KW-0481">Metalloenzyme inhibitor</keyword>
<feature type="domain" description="NTR" evidence="13">
    <location>
        <begin position="28"/>
        <end position="141"/>
    </location>
</feature>
<keyword evidence="4" id="KW-0964">Secreted</keyword>
<evidence type="ECO:0000259" key="13">
    <source>
        <dbReference type="PROSITE" id="PS50189"/>
    </source>
</evidence>
<evidence type="ECO:0000256" key="4">
    <source>
        <dbReference type="ARBA" id="ARBA00022525"/>
    </source>
</evidence>
<reference evidence="15" key="1">
    <citation type="submission" date="2025-08" db="UniProtKB">
        <authorList>
            <consortium name="RefSeq"/>
        </authorList>
    </citation>
    <scope>IDENTIFICATION</scope>
    <source>
        <strain evidence="15">Quisiro</strain>
        <tissue evidence="15">Liver</tissue>
    </source>
</reference>
<evidence type="ECO:0000313" key="15">
    <source>
        <dbReference type="RefSeq" id="XP_013882978.1"/>
    </source>
</evidence>
<evidence type="ECO:0000256" key="12">
    <source>
        <dbReference type="SAM" id="SignalP"/>
    </source>
</evidence>
<dbReference type="PROSITE" id="PS50189">
    <property type="entry name" value="NTR"/>
    <property type="match status" value="1"/>
</dbReference>
<evidence type="ECO:0000256" key="1">
    <source>
        <dbReference type="ARBA" id="ARBA00004613"/>
    </source>
</evidence>
<gene>
    <name evidence="15" type="primary">LOC106531618</name>
</gene>
<dbReference type="InterPro" id="IPR008993">
    <property type="entry name" value="TIMP-like_OB-fold"/>
</dbReference>
<comment type="subcellular location">
    <subcellularLocation>
        <location evidence="1">Secreted</location>
    </subcellularLocation>
</comment>
<keyword evidence="6 15" id="KW-0646">Protease inhibitor</keyword>
<keyword evidence="10" id="KW-0479">Metal-binding</keyword>
<evidence type="ECO:0000256" key="6">
    <source>
        <dbReference type="ARBA" id="ARBA00022690"/>
    </source>
</evidence>
<feature type="chain" id="PRO_5014176921" description="Metalloproteinase inhibitor 2" evidence="12">
    <location>
        <begin position="25"/>
        <end position="142"/>
    </location>
</feature>
<dbReference type="GO" id="GO:0005615">
    <property type="term" value="C:extracellular space"/>
    <property type="evidence" value="ECO:0007669"/>
    <property type="project" value="TreeGrafter"/>
</dbReference>
<evidence type="ECO:0000256" key="10">
    <source>
        <dbReference type="PIRSR" id="PIRSR601820-1"/>
    </source>
</evidence>
<dbReference type="STRING" id="52670.A0A2I4CSL5"/>
<evidence type="ECO:0000313" key="14">
    <source>
        <dbReference type="Proteomes" id="UP000192220"/>
    </source>
</evidence>
<dbReference type="SMART" id="SM00206">
    <property type="entry name" value="NTR"/>
    <property type="match status" value="1"/>
</dbReference>
<protein>
    <recommendedName>
        <fullName evidence="3">Metalloproteinase inhibitor 2</fullName>
    </recommendedName>
    <alternativeName>
        <fullName evidence="9">Tissue inhibitor of metalloproteinases 2</fullName>
    </alternativeName>
</protein>
<dbReference type="Gene3D" id="2.40.50.120">
    <property type="match status" value="1"/>
</dbReference>
<dbReference type="PANTHER" id="PTHR11844">
    <property type="entry name" value="METALLOPROTEASE INHIBITOR"/>
    <property type="match status" value="1"/>
</dbReference>
<evidence type="ECO:0000256" key="3">
    <source>
        <dbReference type="ARBA" id="ARBA00013520"/>
    </source>
</evidence>
<keyword evidence="10" id="KW-0862">Zinc</keyword>
<feature type="signal peptide" evidence="12">
    <location>
        <begin position="1"/>
        <end position="24"/>
    </location>
</feature>
<comment type="similarity">
    <text evidence="2">Belongs to the protease inhibitor I35 (TIMP) family.</text>
</comment>
<dbReference type="GO" id="GO:0008191">
    <property type="term" value="F:metalloendopeptidase inhibitor activity"/>
    <property type="evidence" value="ECO:0007669"/>
    <property type="project" value="InterPro"/>
</dbReference>
<dbReference type="SUPFAM" id="SSF50242">
    <property type="entry name" value="TIMP-like"/>
    <property type="match status" value="1"/>
</dbReference>
<dbReference type="GO" id="GO:0034097">
    <property type="term" value="P:response to cytokine"/>
    <property type="evidence" value="ECO:0007669"/>
    <property type="project" value="TreeGrafter"/>
</dbReference>
<dbReference type="PANTHER" id="PTHR11844:SF24">
    <property type="entry name" value="METALLOPROTEINASE INHIBITOR 2"/>
    <property type="match status" value="1"/>
</dbReference>
<dbReference type="Pfam" id="PF00965">
    <property type="entry name" value="TIMP"/>
    <property type="match status" value="1"/>
</dbReference>
<name>A0A2I4CSL5_AUSLI</name>
<dbReference type="Proteomes" id="UP000192220">
    <property type="component" value="Unplaced"/>
</dbReference>
<dbReference type="RefSeq" id="XP_013882978.1">
    <property type="nucleotide sequence ID" value="XM_014027524.1"/>
</dbReference>
<evidence type="ECO:0000256" key="5">
    <source>
        <dbReference type="ARBA" id="ARBA00022608"/>
    </source>
</evidence>
<proteinExistence type="inferred from homology"/>
<keyword evidence="5 15" id="KW-0483">Metalloprotease inhibitor</keyword>
<feature type="disulfide bond" evidence="11">
    <location>
        <begin position="41"/>
        <end position="141"/>
    </location>
</feature>
<keyword evidence="14" id="KW-1185">Reference proteome</keyword>
<keyword evidence="12" id="KW-0732">Signal</keyword>
<feature type="disulfide bond" evidence="11">
    <location>
        <begin position="30"/>
        <end position="117"/>
    </location>
</feature>
<dbReference type="GO" id="GO:0002020">
    <property type="term" value="F:protease binding"/>
    <property type="evidence" value="ECO:0007669"/>
    <property type="project" value="TreeGrafter"/>
</dbReference>
<evidence type="ECO:0000256" key="7">
    <source>
        <dbReference type="ARBA" id="ARBA00023157"/>
    </source>
</evidence>
<dbReference type="InParanoid" id="A0A2I4CSL5"/>
<dbReference type="KEGG" id="alim:106531618"/>
<dbReference type="GO" id="GO:0009725">
    <property type="term" value="P:response to hormone"/>
    <property type="evidence" value="ECO:0007669"/>
    <property type="project" value="TreeGrafter"/>
</dbReference>
<evidence type="ECO:0000256" key="9">
    <source>
        <dbReference type="ARBA" id="ARBA00030102"/>
    </source>
</evidence>
<keyword evidence="7 11" id="KW-1015">Disulfide bond</keyword>
<dbReference type="InterPro" id="IPR001820">
    <property type="entry name" value="TIMP"/>
</dbReference>
<feature type="binding site" evidence="10">
    <location>
        <position position="28"/>
    </location>
    <ligand>
        <name>Zn(2+)</name>
        <dbReference type="ChEBI" id="CHEBI:29105"/>
        <note>ligand shared with metalloproteinase partner</note>
    </ligand>
</feature>
<evidence type="ECO:0000256" key="11">
    <source>
        <dbReference type="PIRSR" id="PIRSR601820-3"/>
    </source>
</evidence>
<sequence>MTQMMKSYFITLAILFLLRVEAGAEGVCQCPLTMPPLQALCESEAVIKLYVTGKEEVDNGAMIKYNVHAFEVYKGPDGRIDAVYSPLECTADLQTNLALYIITGSLEADGTVHITSCNFIKRWDELSDTELNLLEKYQNSCG</sequence>
<feature type="disulfide bond" evidence="11">
    <location>
        <begin position="28"/>
        <end position="89"/>
    </location>
</feature>
<accession>A0A2I4CSL5</accession>
<dbReference type="GO" id="GO:0031012">
    <property type="term" value="C:extracellular matrix"/>
    <property type="evidence" value="ECO:0007669"/>
    <property type="project" value="TreeGrafter"/>
</dbReference>
<dbReference type="InterPro" id="IPR001134">
    <property type="entry name" value="Netrin_domain"/>
</dbReference>
<dbReference type="GO" id="GO:0051045">
    <property type="term" value="P:negative regulation of membrane protein ectodomain proteolysis"/>
    <property type="evidence" value="ECO:0007669"/>
    <property type="project" value="TreeGrafter"/>
</dbReference>
<dbReference type="GeneID" id="106531618"/>
<evidence type="ECO:0000256" key="8">
    <source>
        <dbReference type="ARBA" id="ARBA00023215"/>
    </source>
</evidence>
<evidence type="ECO:0000256" key="2">
    <source>
        <dbReference type="ARBA" id="ARBA00011027"/>
    </source>
</evidence>
<organism evidence="14 15">
    <name type="scientific">Austrofundulus limnaeus</name>
    <name type="common">Annual killifish</name>
    <dbReference type="NCBI Taxonomy" id="52670"/>
    <lineage>
        <taxon>Eukaryota</taxon>
        <taxon>Metazoa</taxon>
        <taxon>Chordata</taxon>
        <taxon>Craniata</taxon>
        <taxon>Vertebrata</taxon>
        <taxon>Euteleostomi</taxon>
        <taxon>Actinopterygii</taxon>
        <taxon>Neopterygii</taxon>
        <taxon>Teleostei</taxon>
        <taxon>Neoteleostei</taxon>
        <taxon>Acanthomorphata</taxon>
        <taxon>Ovalentaria</taxon>
        <taxon>Atherinomorphae</taxon>
        <taxon>Cyprinodontiformes</taxon>
        <taxon>Rivulidae</taxon>
        <taxon>Austrofundulus</taxon>
    </lineage>
</organism>